<comment type="similarity">
    <text evidence="1 5">Belongs to the peptidase S8 family.</text>
</comment>
<feature type="signal peptide" evidence="7">
    <location>
        <begin position="1"/>
        <end position="28"/>
    </location>
</feature>
<dbReference type="PROSITE" id="PS51892">
    <property type="entry name" value="SUBTILASE"/>
    <property type="match status" value="1"/>
</dbReference>
<evidence type="ECO:0000256" key="3">
    <source>
        <dbReference type="ARBA" id="ARBA00022801"/>
    </source>
</evidence>
<dbReference type="InterPro" id="IPR050131">
    <property type="entry name" value="Peptidase_S8_subtilisin-like"/>
</dbReference>
<dbReference type="InterPro" id="IPR000209">
    <property type="entry name" value="Peptidase_S8/S53_dom"/>
</dbReference>
<dbReference type="GO" id="GO:0006508">
    <property type="term" value="P:proteolysis"/>
    <property type="evidence" value="ECO:0007669"/>
    <property type="project" value="UniProtKB-KW"/>
</dbReference>
<feature type="transmembrane region" description="Helical" evidence="6">
    <location>
        <begin position="355"/>
        <end position="378"/>
    </location>
</feature>
<dbReference type="PANTHER" id="PTHR43806:SF11">
    <property type="entry name" value="CEREVISIN-RELATED"/>
    <property type="match status" value="1"/>
</dbReference>
<reference evidence="9" key="1">
    <citation type="submission" date="2021-03" db="EMBL/GenBank/DDBJ databases">
        <authorList>
            <person name="Kanchanasin P."/>
            <person name="Saeng-In P."/>
            <person name="Phongsopitanun W."/>
            <person name="Yuki M."/>
            <person name="Kudo T."/>
            <person name="Ohkuma M."/>
            <person name="Tanasupawat S."/>
        </authorList>
    </citation>
    <scope>NUCLEOTIDE SEQUENCE</scope>
    <source>
        <strain evidence="9">GKU 128</strain>
    </source>
</reference>
<gene>
    <name evidence="9" type="ORF">J4573_49200</name>
</gene>
<dbReference type="Proteomes" id="UP000669179">
    <property type="component" value="Unassembled WGS sequence"/>
</dbReference>
<dbReference type="GO" id="GO:0004252">
    <property type="term" value="F:serine-type endopeptidase activity"/>
    <property type="evidence" value="ECO:0007669"/>
    <property type="project" value="InterPro"/>
</dbReference>
<comment type="caution">
    <text evidence="5">Lacks conserved residue(s) required for the propagation of feature annotation.</text>
</comment>
<keyword evidence="6" id="KW-1133">Transmembrane helix</keyword>
<evidence type="ECO:0000259" key="8">
    <source>
        <dbReference type="Pfam" id="PF00082"/>
    </source>
</evidence>
<organism evidence="9 10">
    <name type="scientific">Actinomadura barringtoniae</name>
    <dbReference type="NCBI Taxonomy" id="1427535"/>
    <lineage>
        <taxon>Bacteria</taxon>
        <taxon>Bacillati</taxon>
        <taxon>Actinomycetota</taxon>
        <taxon>Actinomycetes</taxon>
        <taxon>Streptosporangiales</taxon>
        <taxon>Thermomonosporaceae</taxon>
        <taxon>Actinomadura</taxon>
    </lineage>
</organism>
<dbReference type="SUPFAM" id="SSF52743">
    <property type="entry name" value="Subtilisin-like"/>
    <property type="match status" value="1"/>
</dbReference>
<dbReference type="Pfam" id="PF00082">
    <property type="entry name" value="Peptidase_S8"/>
    <property type="match status" value="1"/>
</dbReference>
<feature type="chain" id="PRO_5037827954" evidence="7">
    <location>
        <begin position="29"/>
        <end position="383"/>
    </location>
</feature>
<dbReference type="RefSeq" id="WP_208263361.1">
    <property type="nucleotide sequence ID" value="NZ_JAGEOJ010000032.1"/>
</dbReference>
<feature type="domain" description="Peptidase S8/S53" evidence="8">
    <location>
        <begin position="50"/>
        <end position="306"/>
    </location>
</feature>
<evidence type="ECO:0000313" key="9">
    <source>
        <dbReference type="EMBL" id="MBO2455140.1"/>
    </source>
</evidence>
<dbReference type="Gene3D" id="3.40.50.200">
    <property type="entry name" value="Peptidase S8/S53 domain"/>
    <property type="match status" value="1"/>
</dbReference>
<dbReference type="EMBL" id="JAGEOJ010000032">
    <property type="protein sequence ID" value="MBO2455140.1"/>
    <property type="molecule type" value="Genomic_DNA"/>
</dbReference>
<evidence type="ECO:0000256" key="2">
    <source>
        <dbReference type="ARBA" id="ARBA00022670"/>
    </source>
</evidence>
<keyword evidence="6" id="KW-0472">Membrane</keyword>
<accession>A0A939TG72</accession>
<protein>
    <submittedName>
        <fullName evidence="9">S8 family serine peptidase</fullName>
    </submittedName>
</protein>
<dbReference type="InterPro" id="IPR036852">
    <property type="entry name" value="Peptidase_S8/S53_dom_sf"/>
</dbReference>
<evidence type="ECO:0000256" key="4">
    <source>
        <dbReference type="ARBA" id="ARBA00022825"/>
    </source>
</evidence>
<keyword evidence="6" id="KW-0812">Transmembrane</keyword>
<dbReference type="PANTHER" id="PTHR43806">
    <property type="entry name" value="PEPTIDASE S8"/>
    <property type="match status" value="1"/>
</dbReference>
<proteinExistence type="inferred from homology"/>
<evidence type="ECO:0000256" key="6">
    <source>
        <dbReference type="SAM" id="Phobius"/>
    </source>
</evidence>
<evidence type="ECO:0000313" key="10">
    <source>
        <dbReference type="Proteomes" id="UP000669179"/>
    </source>
</evidence>
<evidence type="ECO:0000256" key="1">
    <source>
        <dbReference type="ARBA" id="ARBA00011073"/>
    </source>
</evidence>
<dbReference type="AlphaFoldDB" id="A0A939TG72"/>
<keyword evidence="2" id="KW-0645">Protease</keyword>
<keyword evidence="3" id="KW-0378">Hydrolase</keyword>
<evidence type="ECO:0000256" key="7">
    <source>
        <dbReference type="SAM" id="SignalP"/>
    </source>
</evidence>
<keyword evidence="4" id="KW-0720">Serine protease</keyword>
<sequence length="383" mass="40146">MLSRRLALPLATGLLVALAPPLARPAQADPVEWARRLGNDYLQAQQVTRGKGVTVALLGDGVASGVHTLDGRLAKEKDFVHTPHPKRVFGTLIATYLAGSGPTSDSPFGVRGLAPAVRVLPVRIEASSKEAGFEKWNKTADWDDIIAKGIRYAADQKADVIVLLPGDEDRWGLIRSAVAYALSKNAVIIASSSNDDAAGIVSPRANAGVIGVAALNAKGKRDGKMTTASTRTFVAAPGFKQPTTGPGNDPWTFWGGGPAVTWVAAAVALVKAEYPKLTPPQVEQAIALSARNPKGRGRYDTDIGFGIVNPDGALKEARTLAKAPPSAPPAQPAVLDTEHFGGKPSAIRAVPYNPVWIGGFGALMLAGLASIVVAVRLFTRRRS</sequence>
<keyword evidence="10" id="KW-1185">Reference proteome</keyword>
<keyword evidence="7" id="KW-0732">Signal</keyword>
<name>A0A939TG72_9ACTN</name>
<evidence type="ECO:0000256" key="5">
    <source>
        <dbReference type="PROSITE-ProRule" id="PRU01240"/>
    </source>
</evidence>
<comment type="caution">
    <text evidence="9">The sequence shown here is derived from an EMBL/GenBank/DDBJ whole genome shotgun (WGS) entry which is preliminary data.</text>
</comment>